<proteinExistence type="predicted"/>
<dbReference type="EMBL" id="JACIJK010000009">
    <property type="protein sequence ID" value="MBB5716252.1"/>
    <property type="molecule type" value="Genomic_DNA"/>
</dbReference>
<name>A0A7W9BFM6_9SPHN</name>
<evidence type="ECO:0000313" key="1">
    <source>
        <dbReference type="EMBL" id="MBB5716252.1"/>
    </source>
</evidence>
<keyword evidence="2" id="KW-1185">Reference proteome</keyword>
<sequence length="150" mass="16079">MTITPNCDIQLLWISSAMRRPRPLLAVAMLVGLGACGPNRVTLPPCWRAADLQQGKRFHGTILTFAAPDIHPMMFPVACDGGVTADLPDGLRLPVSKVGGDPEADGASLFYEARVDGQVAGIAFGRPSVRLERVISPKQVIPAWSRANVH</sequence>
<gene>
    <name evidence="1" type="ORF">FHS94_003112</name>
</gene>
<comment type="caution">
    <text evidence="1">The sequence shown here is derived from an EMBL/GenBank/DDBJ whole genome shotgun (WGS) entry which is preliminary data.</text>
</comment>
<reference evidence="1 2" key="1">
    <citation type="submission" date="2020-08" db="EMBL/GenBank/DDBJ databases">
        <title>Genomic Encyclopedia of Type Strains, Phase IV (KMG-IV): sequencing the most valuable type-strain genomes for metagenomic binning, comparative biology and taxonomic classification.</title>
        <authorList>
            <person name="Goeker M."/>
        </authorList>
    </citation>
    <scope>NUCLEOTIDE SEQUENCE [LARGE SCALE GENOMIC DNA]</scope>
    <source>
        <strain evidence="1 2">DSM 100044</strain>
    </source>
</reference>
<dbReference type="AlphaFoldDB" id="A0A7W9BFM6"/>
<evidence type="ECO:0000313" key="2">
    <source>
        <dbReference type="Proteomes" id="UP000546200"/>
    </source>
</evidence>
<accession>A0A7W9BFM6</accession>
<organism evidence="1 2">
    <name type="scientific">Sphingomonas aerophila</name>
    <dbReference type="NCBI Taxonomy" id="1344948"/>
    <lineage>
        <taxon>Bacteria</taxon>
        <taxon>Pseudomonadati</taxon>
        <taxon>Pseudomonadota</taxon>
        <taxon>Alphaproteobacteria</taxon>
        <taxon>Sphingomonadales</taxon>
        <taxon>Sphingomonadaceae</taxon>
        <taxon>Sphingomonas</taxon>
    </lineage>
</organism>
<dbReference type="Proteomes" id="UP000546200">
    <property type="component" value="Unassembled WGS sequence"/>
</dbReference>
<protein>
    <submittedName>
        <fullName evidence="1">Uncharacterized protein</fullName>
    </submittedName>
</protein>